<feature type="compositionally biased region" description="Polar residues" evidence="1">
    <location>
        <begin position="53"/>
        <end position="64"/>
    </location>
</feature>
<dbReference type="KEGG" id="psco:LY89DRAFT_375218"/>
<gene>
    <name evidence="2" type="ORF">LY89DRAFT_375218</name>
</gene>
<organism evidence="2 3">
    <name type="scientific">Mollisia scopiformis</name>
    <name type="common">Conifer needle endophyte fungus</name>
    <name type="synonym">Phialocephala scopiformis</name>
    <dbReference type="NCBI Taxonomy" id="149040"/>
    <lineage>
        <taxon>Eukaryota</taxon>
        <taxon>Fungi</taxon>
        <taxon>Dikarya</taxon>
        <taxon>Ascomycota</taxon>
        <taxon>Pezizomycotina</taxon>
        <taxon>Leotiomycetes</taxon>
        <taxon>Helotiales</taxon>
        <taxon>Mollisiaceae</taxon>
        <taxon>Mollisia</taxon>
    </lineage>
</organism>
<feature type="region of interest" description="Disordered" evidence="1">
    <location>
        <begin position="27"/>
        <end position="81"/>
    </location>
</feature>
<feature type="compositionally biased region" description="Low complexity" evidence="1">
    <location>
        <begin position="30"/>
        <end position="42"/>
    </location>
</feature>
<sequence>MSSLYSLTQTQREVYFKYSTTPIRNEHYYASQASQSSSAPADPARKREHQNAHTEISSDTYHSTNTDDNHNACDISDEDPRLAKKRKPRLALAVILATSRGYTLELHIGQPRFFVALSIATPKINDAQL</sequence>
<dbReference type="AlphaFoldDB" id="A0A132B5S2"/>
<feature type="compositionally biased region" description="Basic and acidic residues" evidence="1">
    <location>
        <begin position="43"/>
        <end position="52"/>
    </location>
</feature>
<name>A0A132B5S2_MOLSC</name>
<dbReference type="GeneID" id="28816812"/>
<dbReference type="OrthoDB" id="3563077at2759"/>
<accession>A0A132B5S2</accession>
<dbReference type="InParanoid" id="A0A132B5S2"/>
<protein>
    <submittedName>
        <fullName evidence="2">Uncharacterized protein</fullName>
    </submittedName>
</protein>
<evidence type="ECO:0000313" key="2">
    <source>
        <dbReference type="EMBL" id="KUJ07017.1"/>
    </source>
</evidence>
<evidence type="ECO:0000313" key="3">
    <source>
        <dbReference type="Proteomes" id="UP000070700"/>
    </source>
</evidence>
<dbReference type="EMBL" id="KQ947442">
    <property type="protein sequence ID" value="KUJ07017.1"/>
    <property type="molecule type" value="Genomic_DNA"/>
</dbReference>
<proteinExistence type="predicted"/>
<reference evidence="2 3" key="1">
    <citation type="submission" date="2015-10" db="EMBL/GenBank/DDBJ databases">
        <title>Full genome of DAOMC 229536 Phialocephala scopiformis, a fungal endophyte of spruce producing the potent anti-insectan compound rugulosin.</title>
        <authorList>
            <consortium name="DOE Joint Genome Institute"/>
            <person name="Walker A.K."/>
            <person name="Frasz S.L."/>
            <person name="Seifert K.A."/>
            <person name="Miller J.D."/>
            <person name="Mondo S.J."/>
            <person name="Labutti K."/>
            <person name="Lipzen A."/>
            <person name="Dockter R."/>
            <person name="Kennedy M."/>
            <person name="Grigoriev I.V."/>
            <person name="Spatafora J.W."/>
        </authorList>
    </citation>
    <scope>NUCLEOTIDE SEQUENCE [LARGE SCALE GENOMIC DNA]</scope>
    <source>
        <strain evidence="2 3">CBS 120377</strain>
    </source>
</reference>
<dbReference type="RefSeq" id="XP_018061372.1">
    <property type="nucleotide sequence ID" value="XM_018207086.1"/>
</dbReference>
<evidence type="ECO:0000256" key="1">
    <source>
        <dbReference type="SAM" id="MobiDB-lite"/>
    </source>
</evidence>
<dbReference type="Proteomes" id="UP000070700">
    <property type="component" value="Unassembled WGS sequence"/>
</dbReference>
<keyword evidence="3" id="KW-1185">Reference proteome</keyword>